<feature type="transmembrane region" description="Helical" evidence="1">
    <location>
        <begin position="37"/>
        <end position="55"/>
    </location>
</feature>
<dbReference type="EMBL" id="DS989852">
    <property type="protein sequence ID" value="EDX74623.1"/>
    <property type="molecule type" value="Genomic_DNA"/>
</dbReference>
<keyword evidence="1" id="KW-1133">Transmembrane helix</keyword>
<dbReference type="AlphaFoldDB" id="B4VTM2"/>
<keyword evidence="1" id="KW-0472">Membrane</keyword>
<reference evidence="2 3" key="1">
    <citation type="submission" date="2008-07" db="EMBL/GenBank/DDBJ databases">
        <authorList>
            <person name="Tandeau de Marsac N."/>
            <person name="Ferriera S."/>
            <person name="Johnson J."/>
            <person name="Kravitz S."/>
            <person name="Beeson K."/>
            <person name="Sutton G."/>
            <person name="Rogers Y.-H."/>
            <person name="Friedman R."/>
            <person name="Frazier M."/>
            <person name="Venter J.C."/>
        </authorList>
    </citation>
    <scope>NUCLEOTIDE SEQUENCE [LARGE SCALE GENOMIC DNA]</scope>
    <source>
        <strain evidence="2 3">PCC 7420</strain>
    </source>
</reference>
<evidence type="ECO:0000313" key="2">
    <source>
        <dbReference type="EMBL" id="EDX74623.1"/>
    </source>
</evidence>
<feature type="transmembrane region" description="Helical" evidence="1">
    <location>
        <begin position="64"/>
        <end position="83"/>
    </location>
</feature>
<dbReference type="STRING" id="118168.MC7420_6101"/>
<accession>B4VTM2</accession>
<keyword evidence="1" id="KW-0812">Transmembrane</keyword>
<organism evidence="2 3">
    <name type="scientific">Coleofasciculus chthonoplastes PCC 7420</name>
    <dbReference type="NCBI Taxonomy" id="118168"/>
    <lineage>
        <taxon>Bacteria</taxon>
        <taxon>Bacillati</taxon>
        <taxon>Cyanobacteriota</taxon>
        <taxon>Cyanophyceae</taxon>
        <taxon>Coleofasciculales</taxon>
        <taxon>Coleofasciculaceae</taxon>
        <taxon>Coleofasciculus</taxon>
    </lineage>
</organism>
<keyword evidence="3" id="KW-1185">Reference proteome</keyword>
<proteinExistence type="predicted"/>
<evidence type="ECO:0000313" key="3">
    <source>
        <dbReference type="Proteomes" id="UP000003835"/>
    </source>
</evidence>
<dbReference type="HOGENOM" id="CLU_1084661_0_0_3"/>
<gene>
    <name evidence="2" type="ORF">MC7420_6101</name>
</gene>
<sequence length="256" mass="29287">MIKDTSGRRVNRPARSAIHINKSVRSWLLLYHTVLESAVWVAAWAFLPSAMLYLVSQRLWVDRYILFVAPYVLILLAAGFLRVWRLQRILAIGVVIVYAIAVSGGLVRYYTVQDRQDWQGIMQTISINEKPGDVIVLSGGSPSEKAPSALRHYYQGSAPINRQPELCPTTKIKPSTVENALRSLSPFPSRLWLVCGDFDQKAFQRVFGETFDLQSWHQFANWNFYRENDYLNLVLVTPKTRNLVAPPKQTLTFLFN</sequence>
<protein>
    <submittedName>
        <fullName evidence="2">Uncharacterized protein</fullName>
    </submittedName>
</protein>
<feature type="transmembrane region" description="Helical" evidence="1">
    <location>
        <begin position="89"/>
        <end position="110"/>
    </location>
</feature>
<evidence type="ECO:0000256" key="1">
    <source>
        <dbReference type="SAM" id="Phobius"/>
    </source>
</evidence>
<dbReference type="eggNOG" id="COG5305">
    <property type="taxonomic scope" value="Bacteria"/>
</dbReference>
<dbReference type="Proteomes" id="UP000003835">
    <property type="component" value="Unassembled WGS sequence"/>
</dbReference>
<name>B4VTM2_9CYAN</name>